<reference evidence="2" key="1">
    <citation type="journal article" date="2017" name="Nat. Microbiol.">
        <title>Global analysis of biosynthetic gene clusters reveals vast potential of secondary metabolite production in Penicillium species.</title>
        <authorList>
            <person name="Nielsen J.C."/>
            <person name="Grijseels S."/>
            <person name="Prigent S."/>
            <person name="Ji B."/>
            <person name="Dainat J."/>
            <person name="Nielsen K.F."/>
            <person name="Frisvad J.C."/>
            <person name="Workman M."/>
            <person name="Nielsen J."/>
        </authorList>
    </citation>
    <scope>NUCLEOTIDE SEQUENCE [LARGE SCALE GENOMIC DNA]</scope>
    <source>
        <strain evidence="2">IBT 29486</strain>
    </source>
</reference>
<name>A0A1V6S422_9EURO</name>
<organism evidence="1 2">
    <name type="scientific">Penicillium vulpinum</name>
    <dbReference type="NCBI Taxonomy" id="29845"/>
    <lineage>
        <taxon>Eukaryota</taxon>
        <taxon>Fungi</taxon>
        <taxon>Dikarya</taxon>
        <taxon>Ascomycota</taxon>
        <taxon>Pezizomycotina</taxon>
        <taxon>Eurotiomycetes</taxon>
        <taxon>Eurotiomycetidae</taxon>
        <taxon>Eurotiales</taxon>
        <taxon>Aspergillaceae</taxon>
        <taxon>Penicillium</taxon>
    </lineage>
</organism>
<proteinExistence type="predicted"/>
<evidence type="ECO:0000313" key="1">
    <source>
        <dbReference type="EMBL" id="OQE08792.1"/>
    </source>
</evidence>
<evidence type="ECO:0000313" key="2">
    <source>
        <dbReference type="Proteomes" id="UP000191518"/>
    </source>
</evidence>
<dbReference type="AlphaFoldDB" id="A0A1V6S422"/>
<comment type="caution">
    <text evidence="1">The sequence shown here is derived from an EMBL/GenBank/DDBJ whole genome shotgun (WGS) entry which is preliminary data.</text>
</comment>
<accession>A0A1V6S422</accession>
<protein>
    <submittedName>
        <fullName evidence="1">Uncharacterized protein</fullName>
    </submittedName>
</protein>
<sequence>MAILHNQQPTSNNTLNQIGRCISNGSMIGSHHTHDIMHAVLWAPERICQVMLVDAVGSAAISIG</sequence>
<gene>
    <name evidence="1" type="ORF">PENVUL_c008G08073</name>
</gene>
<dbReference type="Proteomes" id="UP000191518">
    <property type="component" value="Unassembled WGS sequence"/>
</dbReference>
<keyword evidence="2" id="KW-1185">Reference proteome</keyword>
<dbReference type="EMBL" id="MDYP01000008">
    <property type="protein sequence ID" value="OQE08792.1"/>
    <property type="molecule type" value="Genomic_DNA"/>
</dbReference>